<reference evidence="2" key="2">
    <citation type="submission" date="2023-01" db="EMBL/GenBank/DDBJ databases">
        <authorList>
            <person name="Sun Q."/>
            <person name="Evtushenko L."/>
        </authorList>
    </citation>
    <scope>NUCLEOTIDE SEQUENCE</scope>
    <source>
        <strain evidence="2">VKM Ac-1069</strain>
    </source>
</reference>
<reference evidence="2" key="1">
    <citation type="journal article" date="2014" name="Int. J. Syst. Evol. Microbiol.">
        <title>Complete genome sequence of Corynebacterium casei LMG S-19264T (=DSM 44701T), isolated from a smear-ripened cheese.</title>
        <authorList>
            <consortium name="US DOE Joint Genome Institute (JGI-PGF)"/>
            <person name="Walter F."/>
            <person name="Albersmeier A."/>
            <person name="Kalinowski J."/>
            <person name="Ruckert C."/>
        </authorList>
    </citation>
    <scope>NUCLEOTIDE SEQUENCE</scope>
    <source>
        <strain evidence="2">VKM Ac-1069</strain>
    </source>
</reference>
<organism evidence="2 3">
    <name type="scientific">Pseudonocardia halophobica</name>
    <dbReference type="NCBI Taxonomy" id="29401"/>
    <lineage>
        <taxon>Bacteria</taxon>
        <taxon>Bacillati</taxon>
        <taxon>Actinomycetota</taxon>
        <taxon>Actinomycetes</taxon>
        <taxon>Pseudonocardiales</taxon>
        <taxon>Pseudonocardiaceae</taxon>
        <taxon>Pseudonocardia</taxon>
    </lineage>
</organism>
<dbReference type="EMBL" id="BSFQ01000001">
    <property type="protein sequence ID" value="GLL09130.1"/>
    <property type="molecule type" value="Genomic_DNA"/>
</dbReference>
<name>A0A9W6NTC1_9PSEU</name>
<dbReference type="Proteomes" id="UP001143463">
    <property type="component" value="Unassembled WGS sequence"/>
</dbReference>
<accession>A0A9W6NTC1</accession>
<evidence type="ECO:0000313" key="3">
    <source>
        <dbReference type="Proteomes" id="UP001143463"/>
    </source>
</evidence>
<evidence type="ECO:0000313" key="2">
    <source>
        <dbReference type="EMBL" id="GLL09130.1"/>
    </source>
</evidence>
<dbReference type="AlphaFoldDB" id="A0A9W6NTC1"/>
<protein>
    <submittedName>
        <fullName evidence="2">Uncharacterized protein</fullName>
    </submittedName>
</protein>
<proteinExistence type="predicted"/>
<feature type="region of interest" description="Disordered" evidence="1">
    <location>
        <begin position="1"/>
        <end position="21"/>
    </location>
</feature>
<keyword evidence="3" id="KW-1185">Reference proteome</keyword>
<sequence length="47" mass="5627">MRYDPTTRDLAERRRAKGKTDHEIKRCLKHYITGQLYRQLENPPLTG</sequence>
<gene>
    <name evidence="2" type="ORF">GCM10017577_02700</name>
</gene>
<evidence type="ECO:0000256" key="1">
    <source>
        <dbReference type="SAM" id="MobiDB-lite"/>
    </source>
</evidence>
<comment type="caution">
    <text evidence="2">The sequence shown here is derived from an EMBL/GenBank/DDBJ whole genome shotgun (WGS) entry which is preliminary data.</text>
</comment>